<evidence type="ECO:0000313" key="1">
    <source>
        <dbReference type="EMBL" id="PYY26574.1"/>
    </source>
</evidence>
<dbReference type="CDD" id="cd07067">
    <property type="entry name" value="HP_PGM_like"/>
    <property type="match status" value="1"/>
</dbReference>
<dbReference type="RefSeq" id="WP_110822497.1">
    <property type="nucleotide sequence ID" value="NZ_PRLG01000029.1"/>
</dbReference>
<name>A0A2W0C431_9BACL</name>
<dbReference type="AlphaFoldDB" id="A0A2W0C431"/>
<protein>
    <submittedName>
        <fullName evidence="1">Phosphoglycerate mutase</fullName>
        <ecNumber evidence="1">5.4.2.11</ecNumber>
    </submittedName>
</protein>
<comment type="caution">
    <text evidence="1">The sequence shown here is derived from an EMBL/GenBank/DDBJ whole genome shotgun (WGS) entry which is preliminary data.</text>
</comment>
<dbReference type="SMART" id="SM00855">
    <property type="entry name" value="PGAM"/>
    <property type="match status" value="1"/>
</dbReference>
<dbReference type="EC" id="5.4.2.11" evidence="1"/>
<dbReference type="PANTHER" id="PTHR48100">
    <property type="entry name" value="BROAD-SPECIFICITY PHOSPHATASE YOR283W-RELATED"/>
    <property type="match status" value="1"/>
</dbReference>
<proteinExistence type="predicted"/>
<dbReference type="Proteomes" id="UP000247459">
    <property type="component" value="Unassembled WGS sequence"/>
</dbReference>
<dbReference type="OrthoDB" id="2185101at2"/>
<dbReference type="GO" id="GO:0005737">
    <property type="term" value="C:cytoplasm"/>
    <property type="evidence" value="ECO:0007669"/>
    <property type="project" value="TreeGrafter"/>
</dbReference>
<dbReference type="EMBL" id="PRLG01000029">
    <property type="protein sequence ID" value="PYY26574.1"/>
    <property type="molecule type" value="Genomic_DNA"/>
</dbReference>
<dbReference type="GO" id="GO:0016791">
    <property type="term" value="F:phosphatase activity"/>
    <property type="evidence" value="ECO:0007669"/>
    <property type="project" value="TreeGrafter"/>
</dbReference>
<sequence>MSRESRTTLYFVRHAESAYVEGQERERGLTERGCRDAAIVAEVLSREKIQWFYSSPYRRAVDTIQELADRSSAPVLMEEDLRERQLSDERVKHANFHESKLRLYLDPSFAYPGGESGEQAVSRAVAVIHRILKNHAGQKVAIGTHGDVMTLIFQHYDSSYGYEFWKSTTMPDIYKLEFNMEHQLVQFTRLWQGGENI</sequence>
<dbReference type="SUPFAM" id="SSF53254">
    <property type="entry name" value="Phosphoglycerate mutase-like"/>
    <property type="match status" value="1"/>
</dbReference>
<dbReference type="Pfam" id="PF00300">
    <property type="entry name" value="His_Phos_1"/>
    <property type="match status" value="1"/>
</dbReference>
<dbReference type="InterPro" id="IPR013078">
    <property type="entry name" value="His_Pase_superF_clade-1"/>
</dbReference>
<reference evidence="1 2" key="1">
    <citation type="submission" date="2018-01" db="EMBL/GenBank/DDBJ databases">
        <title>Genome sequence of the PGP bacterium Paenibacillus illinoisensis E3.</title>
        <authorList>
            <person name="Rolli E."/>
            <person name="Marasco R."/>
            <person name="Bessem C."/>
            <person name="Michoud G."/>
            <person name="Gaiarsa S."/>
            <person name="Borin S."/>
            <person name="Daffonchio D."/>
        </authorList>
    </citation>
    <scope>NUCLEOTIDE SEQUENCE [LARGE SCALE GENOMIC DNA]</scope>
    <source>
        <strain evidence="1 2">E3</strain>
    </source>
</reference>
<keyword evidence="1" id="KW-0413">Isomerase</keyword>
<organism evidence="1 2">
    <name type="scientific">Paenibacillus illinoisensis</name>
    <dbReference type="NCBI Taxonomy" id="59845"/>
    <lineage>
        <taxon>Bacteria</taxon>
        <taxon>Bacillati</taxon>
        <taxon>Bacillota</taxon>
        <taxon>Bacilli</taxon>
        <taxon>Bacillales</taxon>
        <taxon>Paenibacillaceae</taxon>
        <taxon>Paenibacillus</taxon>
    </lineage>
</organism>
<dbReference type="PANTHER" id="PTHR48100:SF59">
    <property type="entry name" value="ADENOSYLCOBALAMIN_ALPHA-RIBAZOLE PHOSPHATASE"/>
    <property type="match status" value="1"/>
</dbReference>
<dbReference type="InterPro" id="IPR050275">
    <property type="entry name" value="PGM_Phosphatase"/>
</dbReference>
<gene>
    <name evidence="1" type="ORF">PIL02S_05984</name>
</gene>
<evidence type="ECO:0000313" key="2">
    <source>
        <dbReference type="Proteomes" id="UP000247459"/>
    </source>
</evidence>
<accession>A0A2W0C431</accession>
<dbReference type="Gene3D" id="3.40.50.1240">
    <property type="entry name" value="Phosphoglycerate mutase-like"/>
    <property type="match status" value="1"/>
</dbReference>
<dbReference type="InterPro" id="IPR029033">
    <property type="entry name" value="His_PPase_superfam"/>
</dbReference>
<dbReference type="GO" id="GO:0004619">
    <property type="term" value="F:phosphoglycerate mutase activity"/>
    <property type="evidence" value="ECO:0007669"/>
    <property type="project" value="UniProtKB-EC"/>
</dbReference>